<keyword evidence="4" id="KW-1185">Reference proteome</keyword>
<sequence>MYFPELSERFKQLLAELRGRRVAVLGHLRPDGDCIGSQVALTRVLCSQGIDAIAVNRDDPPRVIQPFVGDTPWALAKDFTPEGYVTMNVDCADPIRVGMLLEGMFPETLANIDHHVSNPSYGRHNFVAPATSATAEVLAGMFFDLGLPVDAVTAQALYVGIATDTGQFRFPTTTGQVFELCARLCACGASPAEVARELFEQEPLAKLKLLRRYLGSLRLYHSGRICIGVLREQDFQETGAEHEDAEGFVDYARDLDGVDIGMLVQEFENQVKGSLRAKTRAYRLDQLAQEFGGGGHAPAAGFNQHRPLEEVCELLLRAAEVHLEKMDRERGTVGA</sequence>
<dbReference type="Pfam" id="PF02272">
    <property type="entry name" value="DHHA1"/>
    <property type="match status" value="1"/>
</dbReference>
<dbReference type="Pfam" id="PF01368">
    <property type="entry name" value="DHH"/>
    <property type="match status" value="1"/>
</dbReference>
<protein>
    <submittedName>
        <fullName evidence="3">DHH family phosphoesterase</fullName>
    </submittedName>
</protein>
<evidence type="ECO:0000313" key="4">
    <source>
        <dbReference type="Proteomes" id="UP000546464"/>
    </source>
</evidence>
<dbReference type="SUPFAM" id="SSF64182">
    <property type="entry name" value="DHH phosphoesterases"/>
    <property type="match status" value="1"/>
</dbReference>
<dbReference type="PANTHER" id="PTHR47618">
    <property type="entry name" value="BIFUNCTIONAL OLIGORIBONUCLEASE AND PAP PHOSPHATASE NRNA"/>
    <property type="match status" value="1"/>
</dbReference>
<gene>
    <name evidence="3" type="ORF">H5P28_04980</name>
</gene>
<dbReference type="GO" id="GO:0003676">
    <property type="term" value="F:nucleic acid binding"/>
    <property type="evidence" value="ECO:0007669"/>
    <property type="project" value="InterPro"/>
</dbReference>
<evidence type="ECO:0000259" key="1">
    <source>
        <dbReference type="Pfam" id="PF01368"/>
    </source>
</evidence>
<feature type="domain" description="DDH" evidence="1">
    <location>
        <begin position="21"/>
        <end position="161"/>
    </location>
</feature>
<dbReference type="AlphaFoldDB" id="A0A842HE44"/>
<feature type="domain" description="DHHA1" evidence="2">
    <location>
        <begin position="237"/>
        <end position="313"/>
    </location>
</feature>
<dbReference type="PANTHER" id="PTHR47618:SF1">
    <property type="entry name" value="BIFUNCTIONAL OLIGORIBONUCLEASE AND PAP PHOSPHATASE NRNA"/>
    <property type="match status" value="1"/>
</dbReference>
<dbReference type="RefSeq" id="WP_185674616.1">
    <property type="nucleotide sequence ID" value="NZ_JACHVB010000014.1"/>
</dbReference>
<dbReference type="Gene3D" id="3.90.1640.10">
    <property type="entry name" value="inorganic pyrophosphatase (n-terminal core)"/>
    <property type="match status" value="1"/>
</dbReference>
<dbReference type="InterPro" id="IPR051319">
    <property type="entry name" value="Oligoribo/pAp-PDE_c-di-AMP_PDE"/>
</dbReference>
<evidence type="ECO:0000259" key="2">
    <source>
        <dbReference type="Pfam" id="PF02272"/>
    </source>
</evidence>
<evidence type="ECO:0000313" key="3">
    <source>
        <dbReference type="EMBL" id="MBC2593611.1"/>
    </source>
</evidence>
<proteinExistence type="predicted"/>
<organism evidence="3 4">
    <name type="scientific">Ruficoccus amylovorans</name>
    <dbReference type="NCBI Taxonomy" id="1804625"/>
    <lineage>
        <taxon>Bacteria</taxon>
        <taxon>Pseudomonadati</taxon>
        <taxon>Verrucomicrobiota</taxon>
        <taxon>Opitutia</taxon>
        <taxon>Puniceicoccales</taxon>
        <taxon>Cerasicoccaceae</taxon>
        <taxon>Ruficoccus</taxon>
    </lineage>
</organism>
<reference evidence="3 4" key="1">
    <citation type="submission" date="2020-07" db="EMBL/GenBank/DDBJ databases">
        <authorList>
            <person name="Feng X."/>
        </authorList>
    </citation>
    <scope>NUCLEOTIDE SEQUENCE [LARGE SCALE GENOMIC DNA]</scope>
    <source>
        <strain evidence="3 4">JCM31066</strain>
    </source>
</reference>
<dbReference type="Gene3D" id="3.10.310.30">
    <property type="match status" value="1"/>
</dbReference>
<dbReference type="Proteomes" id="UP000546464">
    <property type="component" value="Unassembled WGS sequence"/>
</dbReference>
<dbReference type="InterPro" id="IPR001667">
    <property type="entry name" value="DDH_dom"/>
</dbReference>
<comment type="caution">
    <text evidence="3">The sequence shown here is derived from an EMBL/GenBank/DDBJ whole genome shotgun (WGS) entry which is preliminary data.</text>
</comment>
<dbReference type="InterPro" id="IPR003156">
    <property type="entry name" value="DHHA1_dom"/>
</dbReference>
<accession>A0A842HE44</accession>
<dbReference type="InterPro" id="IPR038763">
    <property type="entry name" value="DHH_sf"/>
</dbReference>
<dbReference type="EMBL" id="JACHVB010000014">
    <property type="protein sequence ID" value="MBC2593611.1"/>
    <property type="molecule type" value="Genomic_DNA"/>
</dbReference>
<name>A0A842HE44_9BACT</name>